<feature type="active site" evidence="5">
    <location>
        <position position="20"/>
    </location>
</feature>
<feature type="domain" description="Acylphosphatase-like" evidence="7">
    <location>
        <begin position="5"/>
        <end position="91"/>
    </location>
</feature>
<sequence length="91" mass="9836">MSQQRISYTVHGTVQGVNFRSFTQSKAKSLNLTGFVANTSDDKVAGEAQGSEDSIKSFLKELNNGPGAAHVVKVEKEEIKTEEGEKSFGTQ</sequence>
<dbReference type="InterPro" id="IPR001792">
    <property type="entry name" value="Acylphosphatase-like_dom"/>
</dbReference>
<dbReference type="RefSeq" id="XP_037156145.1">
    <property type="nucleotide sequence ID" value="XM_037298809.1"/>
</dbReference>
<evidence type="ECO:0000256" key="6">
    <source>
        <dbReference type="RuleBase" id="RU004168"/>
    </source>
</evidence>
<dbReference type="AlphaFoldDB" id="A0A8H6CS31"/>
<organism evidence="8 9">
    <name type="scientific">Letharia lupina</name>
    <dbReference type="NCBI Taxonomy" id="560253"/>
    <lineage>
        <taxon>Eukaryota</taxon>
        <taxon>Fungi</taxon>
        <taxon>Dikarya</taxon>
        <taxon>Ascomycota</taxon>
        <taxon>Pezizomycotina</taxon>
        <taxon>Lecanoromycetes</taxon>
        <taxon>OSLEUM clade</taxon>
        <taxon>Lecanoromycetidae</taxon>
        <taxon>Lecanorales</taxon>
        <taxon>Lecanorineae</taxon>
        <taxon>Parmeliaceae</taxon>
        <taxon>Letharia</taxon>
    </lineage>
</organism>
<keyword evidence="9" id="KW-1185">Reference proteome</keyword>
<evidence type="ECO:0000259" key="7">
    <source>
        <dbReference type="PROSITE" id="PS51160"/>
    </source>
</evidence>
<comment type="catalytic activity">
    <reaction evidence="4 5">
        <text>an acyl phosphate + H2O = a carboxylate + phosphate + H(+)</text>
        <dbReference type="Rhea" id="RHEA:14965"/>
        <dbReference type="ChEBI" id="CHEBI:15377"/>
        <dbReference type="ChEBI" id="CHEBI:15378"/>
        <dbReference type="ChEBI" id="CHEBI:29067"/>
        <dbReference type="ChEBI" id="CHEBI:43474"/>
        <dbReference type="ChEBI" id="CHEBI:59918"/>
        <dbReference type="EC" id="3.6.1.7"/>
    </reaction>
</comment>
<evidence type="ECO:0000256" key="2">
    <source>
        <dbReference type="ARBA" id="ARBA00012150"/>
    </source>
</evidence>
<comment type="similarity">
    <text evidence="1 6">Belongs to the acylphosphatase family.</text>
</comment>
<gene>
    <name evidence="8" type="ORF">HO133_007941</name>
</gene>
<dbReference type="EMBL" id="JACCJB010000004">
    <property type="protein sequence ID" value="KAF6228211.1"/>
    <property type="molecule type" value="Genomic_DNA"/>
</dbReference>
<evidence type="ECO:0000313" key="8">
    <source>
        <dbReference type="EMBL" id="KAF6228211.1"/>
    </source>
</evidence>
<dbReference type="SUPFAM" id="SSF54975">
    <property type="entry name" value="Acylphosphatase/BLUF domain-like"/>
    <property type="match status" value="1"/>
</dbReference>
<dbReference type="PANTHER" id="PTHR10029">
    <property type="entry name" value="ACYLPHOSPHATASE"/>
    <property type="match status" value="1"/>
</dbReference>
<evidence type="ECO:0000313" key="9">
    <source>
        <dbReference type="Proteomes" id="UP000593566"/>
    </source>
</evidence>
<comment type="caution">
    <text evidence="8">The sequence shown here is derived from an EMBL/GenBank/DDBJ whole genome shotgun (WGS) entry which is preliminary data.</text>
</comment>
<name>A0A8H6CS31_9LECA</name>
<dbReference type="GeneID" id="59336338"/>
<dbReference type="InterPro" id="IPR017968">
    <property type="entry name" value="Acylphosphatase_CS"/>
</dbReference>
<dbReference type="PROSITE" id="PS51160">
    <property type="entry name" value="ACYLPHOSPHATASE_3"/>
    <property type="match status" value="1"/>
</dbReference>
<keyword evidence="3 5" id="KW-0378">Hydrolase</keyword>
<reference evidence="8 9" key="1">
    <citation type="journal article" date="2020" name="Genomics">
        <title>Complete, high-quality genomes from long-read metagenomic sequencing of two wolf lichen thalli reveals enigmatic genome architecture.</title>
        <authorList>
            <person name="McKenzie S.K."/>
            <person name="Walston R.F."/>
            <person name="Allen J.L."/>
        </authorList>
    </citation>
    <scope>NUCLEOTIDE SEQUENCE [LARGE SCALE GENOMIC DNA]</scope>
    <source>
        <strain evidence="8">WasteWater1</strain>
    </source>
</reference>
<evidence type="ECO:0000256" key="3">
    <source>
        <dbReference type="ARBA" id="ARBA00022801"/>
    </source>
</evidence>
<dbReference type="PROSITE" id="PS00150">
    <property type="entry name" value="ACYLPHOSPHATASE_1"/>
    <property type="match status" value="1"/>
</dbReference>
<dbReference type="EC" id="3.6.1.7" evidence="2 5"/>
<evidence type="ECO:0000256" key="4">
    <source>
        <dbReference type="ARBA" id="ARBA00047645"/>
    </source>
</evidence>
<protein>
    <recommendedName>
        <fullName evidence="2 5">acylphosphatase</fullName>
        <ecNumber evidence="2 5">3.6.1.7</ecNumber>
    </recommendedName>
</protein>
<accession>A0A8H6CS31</accession>
<dbReference type="Proteomes" id="UP000593566">
    <property type="component" value="Unassembled WGS sequence"/>
</dbReference>
<proteinExistence type="inferred from homology"/>
<dbReference type="Pfam" id="PF00708">
    <property type="entry name" value="Acylphosphatase"/>
    <property type="match status" value="1"/>
</dbReference>
<feature type="active site" evidence="5">
    <location>
        <position position="38"/>
    </location>
</feature>
<dbReference type="PRINTS" id="PR00112">
    <property type="entry name" value="ACYLPHPHTASE"/>
</dbReference>
<dbReference type="PANTHER" id="PTHR10029:SF3">
    <property type="entry name" value="ACYLPHOSPHATASE-RELATED"/>
    <property type="match status" value="1"/>
</dbReference>
<dbReference type="InterPro" id="IPR036046">
    <property type="entry name" value="Acylphosphatase-like_dom_sf"/>
</dbReference>
<evidence type="ECO:0000256" key="5">
    <source>
        <dbReference type="PROSITE-ProRule" id="PRU00520"/>
    </source>
</evidence>
<dbReference type="GO" id="GO:0003998">
    <property type="term" value="F:acylphosphatase activity"/>
    <property type="evidence" value="ECO:0007669"/>
    <property type="project" value="UniProtKB-EC"/>
</dbReference>
<dbReference type="InterPro" id="IPR020456">
    <property type="entry name" value="Acylphosphatase"/>
</dbReference>
<evidence type="ECO:0000256" key="1">
    <source>
        <dbReference type="ARBA" id="ARBA00005614"/>
    </source>
</evidence>
<dbReference type="Gene3D" id="3.30.70.100">
    <property type="match status" value="1"/>
</dbReference>